<comment type="caution">
    <text evidence="2">The sequence shown here is derived from an EMBL/GenBank/DDBJ whole genome shotgun (WGS) entry which is preliminary data.</text>
</comment>
<keyword evidence="3" id="KW-1185">Reference proteome</keyword>
<protein>
    <submittedName>
        <fullName evidence="2">Uncharacterized protein</fullName>
    </submittedName>
</protein>
<organism evidence="2 3">
    <name type="scientific">Rhizopus delemar</name>
    <dbReference type="NCBI Taxonomy" id="936053"/>
    <lineage>
        <taxon>Eukaryota</taxon>
        <taxon>Fungi</taxon>
        <taxon>Fungi incertae sedis</taxon>
        <taxon>Mucoromycota</taxon>
        <taxon>Mucoromycotina</taxon>
        <taxon>Mucoromycetes</taxon>
        <taxon>Mucorales</taxon>
        <taxon>Mucorineae</taxon>
        <taxon>Rhizopodaceae</taxon>
        <taxon>Rhizopus</taxon>
    </lineage>
</organism>
<evidence type="ECO:0000256" key="1">
    <source>
        <dbReference type="SAM" id="MobiDB-lite"/>
    </source>
</evidence>
<reference evidence="2 3" key="1">
    <citation type="journal article" date="2020" name="Microb. Genom.">
        <title>Genetic diversity of clinical and environmental Mucorales isolates obtained from an investigation of mucormycosis cases among solid organ transplant recipients.</title>
        <authorList>
            <person name="Nguyen M.H."/>
            <person name="Kaul D."/>
            <person name="Muto C."/>
            <person name="Cheng S.J."/>
            <person name="Richter R.A."/>
            <person name="Bruno V.M."/>
            <person name="Liu G."/>
            <person name="Beyhan S."/>
            <person name="Sundermann A.J."/>
            <person name="Mounaud S."/>
            <person name="Pasculle A.W."/>
            <person name="Nierman W.C."/>
            <person name="Driscoll E."/>
            <person name="Cumbie R."/>
            <person name="Clancy C.J."/>
            <person name="Dupont C.L."/>
        </authorList>
    </citation>
    <scope>NUCLEOTIDE SEQUENCE [LARGE SCALE GENOMIC DNA]</scope>
    <source>
        <strain evidence="2 3">GL24</strain>
    </source>
</reference>
<dbReference type="AlphaFoldDB" id="A0A9P7C0D9"/>
<sequence>MQHPALGQADVQALPRAGDRHIHQAALFFQPGLFQDAVLVREQPLFQAGNEDGVEFQAFGRVHRHQNPASGVRPSEATMGASTTPGISIDEVACSGTTPAGMPS</sequence>
<gene>
    <name evidence="2" type="ORF">G6F50_017298</name>
</gene>
<accession>A0A9P7C0D9</accession>
<dbReference type="Proteomes" id="UP000740926">
    <property type="component" value="Unassembled WGS sequence"/>
</dbReference>
<evidence type="ECO:0000313" key="2">
    <source>
        <dbReference type="EMBL" id="KAG1530468.1"/>
    </source>
</evidence>
<evidence type="ECO:0000313" key="3">
    <source>
        <dbReference type="Proteomes" id="UP000740926"/>
    </source>
</evidence>
<feature type="region of interest" description="Disordered" evidence="1">
    <location>
        <begin position="65"/>
        <end position="104"/>
    </location>
</feature>
<proteinExistence type="predicted"/>
<name>A0A9P7C0D9_9FUNG</name>
<dbReference type="EMBL" id="JAANIU010012440">
    <property type="protein sequence ID" value="KAG1530468.1"/>
    <property type="molecule type" value="Genomic_DNA"/>
</dbReference>